<reference evidence="2" key="1">
    <citation type="submission" date="2019-08" db="EMBL/GenBank/DDBJ databases">
        <authorList>
            <person name="Kucharzyk K."/>
            <person name="Murdoch R.W."/>
            <person name="Higgins S."/>
            <person name="Loffler F."/>
        </authorList>
    </citation>
    <scope>NUCLEOTIDE SEQUENCE</scope>
</reference>
<evidence type="ECO:0000313" key="2">
    <source>
        <dbReference type="EMBL" id="MPN37157.1"/>
    </source>
</evidence>
<organism evidence="2">
    <name type="scientific">bioreactor metagenome</name>
    <dbReference type="NCBI Taxonomy" id="1076179"/>
    <lineage>
        <taxon>unclassified sequences</taxon>
        <taxon>metagenomes</taxon>
        <taxon>ecological metagenomes</taxon>
    </lineage>
</organism>
<evidence type="ECO:0000256" key="1">
    <source>
        <dbReference type="SAM" id="MobiDB-lite"/>
    </source>
</evidence>
<dbReference type="AlphaFoldDB" id="A0A645HDP7"/>
<proteinExistence type="predicted"/>
<sequence length="108" mass="11429">MADHLALGILEDQSDRTVAPRSRAAHVGPVDPDHAPRDGEQTLDAGQQTAFARPVAAGDDSELTRTHHQRHIAQDGGAVIPAGVQAGYFKGVHRFPHPVEAGRTASGR</sequence>
<feature type="region of interest" description="Disordered" evidence="1">
    <location>
        <begin position="1"/>
        <end position="49"/>
    </location>
</feature>
<accession>A0A645HDP7</accession>
<dbReference type="AntiFam" id="ANF00095">
    <property type="entry name" value="Shadow ORF (opposite ABC transporters)"/>
</dbReference>
<feature type="compositionally biased region" description="Basic and acidic residues" evidence="1">
    <location>
        <begin position="31"/>
        <end position="40"/>
    </location>
</feature>
<dbReference type="EMBL" id="VSSQ01091655">
    <property type="protein sequence ID" value="MPN37157.1"/>
    <property type="molecule type" value="Genomic_DNA"/>
</dbReference>
<gene>
    <name evidence="2" type="ORF">SDC9_184673</name>
</gene>
<comment type="caution">
    <text evidence="2">The sequence shown here is derived from an EMBL/GenBank/DDBJ whole genome shotgun (WGS) entry which is preliminary data.</text>
</comment>
<name>A0A645HDP7_9ZZZZ</name>
<protein>
    <submittedName>
        <fullName evidence="2">Uncharacterized protein</fullName>
    </submittedName>
</protein>